<feature type="region of interest" description="Disordered" evidence="1">
    <location>
        <begin position="444"/>
        <end position="468"/>
    </location>
</feature>
<protein>
    <recommendedName>
        <fullName evidence="2">Ty3 transposon capsid-like protein domain-containing protein</fullName>
    </recommendedName>
</protein>
<feature type="region of interest" description="Disordered" evidence="1">
    <location>
        <begin position="1"/>
        <end position="64"/>
    </location>
</feature>
<dbReference type="AlphaFoldDB" id="A0A438EUJ9"/>
<accession>A0A438EUJ9</accession>
<feature type="compositionally biased region" description="Polar residues" evidence="1">
    <location>
        <begin position="40"/>
        <end position="52"/>
    </location>
</feature>
<reference evidence="3 4" key="1">
    <citation type="journal article" date="2018" name="PLoS Genet.">
        <title>Population sequencing reveals clonal diversity and ancestral inbreeding in the grapevine cultivar Chardonnay.</title>
        <authorList>
            <person name="Roach M.J."/>
            <person name="Johnson D.L."/>
            <person name="Bohlmann J."/>
            <person name="van Vuuren H.J."/>
            <person name="Jones S.J."/>
            <person name="Pretorius I.S."/>
            <person name="Schmidt S.A."/>
            <person name="Borneman A.R."/>
        </authorList>
    </citation>
    <scope>NUCLEOTIDE SEQUENCE [LARGE SCALE GENOMIC DNA]</scope>
    <source>
        <strain evidence="4">cv. Chardonnay</strain>
        <tissue evidence="3">Leaf</tissue>
    </source>
</reference>
<evidence type="ECO:0000259" key="2">
    <source>
        <dbReference type="Pfam" id="PF19259"/>
    </source>
</evidence>
<dbReference type="InterPro" id="IPR032567">
    <property type="entry name" value="RTL1-rel"/>
</dbReference>
<dbReference type="InterPro" id="IPR045358">
    <property type="entry name" value="Ty3_capsid"/>
</dbReference>
<name>A0A438EUJ9_VITVI</name>
<dbReference type="PANTHER" id="PTHR15503">
    <property type="entry name" value="LDOC1 RELATED"/>
    <property type="match status" value="1"/>
</dbReference>
<sequence length="468" mass="53426">MPRKVHTTLHYGGRHERNPKLSREFQRNPPRFQRVPLVPINSQHGGKTSQGGASHGRHPRRGGLDRARHEALEDLREQIQDLREGVLGSQVQPVSHEEFMAFQDKVMSMFASVKSRVEVLAVRMEARDQEIRQELAIYKIAVSTQIMATHEAPRVKVPKPHTFSGKRDAKELDNFLWHMERYFEAIALTDEATKVCTTTFYLTDNATLWWRRRFADIEKGMCTIDTWDAFKREIKRQFYPEDVAYLARKSIKRLKHMGLIHEYVKEFSTLILKIPNMSEKELLFNFIDNLQSWAEQELRRRGVQDLAMAMAGSRCYTSKEGSNKGFSGKDGKGKDKRKEFMPRTNCFLCDGPHWARDCPKRKALNAMIEEKEKGGDAQALVNGKATKAIVYTGATHNFVSEDEAKRLELQASKEGGWLKAVNSVAKPSHGVVRGGDYAHRLMGRKSRLHSGTHGRLQDGTRDGLPTEG</sequence>
<dbReference type="EMBL" id="QGNW01001183">
    <property type="protein sequence ID" value="RVW51387.1"/>
    <property type="molecule type" value="Genomic_DNA"/>
</dbReference>
<dbReference type="Gene3D" id="4.10.60.10">
    <property type="entry name" value="Zinc finger, CCHC-type"/>
    <property type="match status" value="1"/>
</dbReference>
<proteinExistence type="predicted"/>
<feature type="domain" description="Ty3 transposon capsid-like protein" evidence="2">
    <location>
        <begin position="153"/>
        <end position="316"/>
    </location>
</feature>
<comment type="caution">
    <text evidence="3">The sequence shown here is derived from an EMBL/GenBank/DDBJ whole genome shotgun (WGS) entry which is preliminary data.</text>
</comment>
<evidence type="ECO:0000313" key="4">
    <source>
        <dbReference type="Proteomes" id="UP000288805"/>
    </source>
</evidence>
<evidence type="ECO:0000313" key="3">
    <source>
        <dbReference type="EMBL" id="RVW51387.1"/>
    </source>
</evidence>
<feature type="compositionally biased region" description="Basic and acidic residues" evidence="1">
    <location>
        <begin position="13"/>
        <end position="26"/>
    </location>
</feature>
<dbReference type="PANTHER" id="PTHR15503:SF45">
    <property type="entry name" value="RNA-DIRECTED DNA POLYMERASE HOMOLOG"/>
    <property type="match status" value="1"/>
</dbReference>
<dbReference type="Proteomes" id="UP000288805">
    <property type="component" value="Unassembled WGS sequence"/>
</dbReference>
<organism evidence="3 4">
    <name type="scientific">Vitis vinifera</name>
    <name type="common">Grape</name>
    <dbReference type="NCBI Taxonomy" id="29760"/>
    <lineage>
        <taxon>Eukaryota</taxon>
        <taxon>Viridiplantae</taxon>
        <taxon>Streptophyta</taxon>
        <taxon>Embryophyta</taxon>
        <taxon>Tracheophyta</taxon>
        <taxon>Spermatophyta</taxon>
        <taxon>Magnoliopsida</taxon>
        <taxon>eudicotyledons</taxon>
        <taxon>Gunneridae</taxon>
        <taxon>Pentapetalae</taxon>
        <taxon>rosids</taxon>
        <taxon>Vitales</taxon>
        <taxon>Vitaceae</taxon>
        <taxon>Viteae</taxon>
        <taxon>Vitis</taxon>
    </lineage>
</organism>
<dbReference type="InterPro" id="IPR021109">
    <property type="entry name" value="Peptidase_aspartic_dom_sf"/>
</dbReference>
<dbReference type="Pfam" id="PF19259">
    <property type="entry name" value="Ty3_capsid"/>
    <property type="match status" value="1"/>
</dbReference>
<evidence type="ECO:0000256" key="1">
    <source>
        <dbReference type="SAM" id="MobiDB-lite"/>
    </source>
</evidence>
<gene>
    <name evidence="3" type="ORF">CK203_094744</name>
</gene>
<dbReference type="Gene3D" id="2.40.70.10">
    <property type="entry name" value="Acid Proteases"/>
    <property type="match status" value="1"/>
</dbReference>